<dbReference type="Gene3D" id="3.40.50.1000">
    <property type="entry name" value="HAD superfamily/HAD-like"/>
    <property type="match status" value="1"/>
</dbReference>
<evidence type="ECO:0000256" key="1">
    <source>
        <dbReference type="ARBA" id="ARBA00022723"/>
    </source>
</evidence>
<gene>
    <name evidence="4" type="ORF">SAMN05421686_106240</name>
</gene>
<proteinExistence type="predicted"/>
<accession>A0A1N7N8A4</accession>
<evidence type="ECO:0000256" key="3">
    <source>
        <dbReference type="ARBA" id="ARBA00022842"/>
    </source>
</evidence>
<dbReference type="GO" id="GO:0050531">
    <property type="term" value="F:mannosyl-3-phosphoglycerate phosphatase activity"/>
    <property type="evidence" value="ECO:0007669"/>
    <property type="project" value="InterPro"/>
</dbReference>
<dbReference type="PANTHER" id="PTHR10000:SF8">
    <property type="entry name" value="HAD SUPERFAMILY HYDROLASE-LIKE, TYPE 3"/>
    <property type="match status" value="1"/>
</dbReference>
<dbReference type="OrthoDB" id="193379at2"/>
<dbReference type="GO" id="GO:0051479">
    <property type="term" value="P:mannosylglycerate biosynthetic process"/>
    <property type="evidence" value="ECO:0007669"/>
    <property type="project" value="InterPro"/>
</dbReference>
<dbReference type="InterPro" id="IPR036412">
    <property type="entry name" value="HAD-like_sf"/>
</dbReference>
<keyword evidence="1" id="KW-0479">Metal-binding</keyword>
<dbReference type="Proteomes" id="UP000185639">
    <property type="component" value="Unassembled WGS sequence"/>
</dbReference>
<dbReference type="Pfam" id="PF08282">
    <property type="entry name" value="Hydrolase_3"/>
    <property type="match status" value="1"/>
</dbReference>
<dbReference type="InterPro" id="IPR006379">
    <property type="entry name" value="HAD-SF_hydro_IIB"/>
</dbReference>
<dbReference type="Gene3D" id="3.30.980.20">
    <property type="entry name" value="Putative mannosyl-3-phosphoglycerate phosphatase, domain 2"/>
    <property type="match status" value="1"/>
</dbReference>
<evidence type="ECO:0000313" key="4">
    <source>
        <dbReference type="EMBL" id="SIS94429.1"/>
    </source>
</evidence>
<dbReference type="RefSeq" id="WP_076516157.1">
    <property type="nucleotide sequence ID" value="NZ_FTOH01000006.1"/>
</dbReference>
<protein>
    <submittedName>
        <fullName evidence="4">Mannosyl-3-phosphoglycerate phosphatase</fullName>
    </submittedName>
</protein>
<dbReference type="STRING" id="484498.SAMN05421686_106240"/>
<dbReference type="NCBIfam" id="TIGR01486">
    <property type="entry name" value="HAD-SF-IIB-MPGP"/>
    <property type="match status" value="1"/>
</dbReference>
<dbReference type="EMBL" id="FTOH01000006">
    <property type="protein sequence ID" value="SIS94429.1"/>
    <property type="molecule type" value="Genomic_DNA"/>
</dbReference>
<dbReference type="GO" id="GO:0000287">
    <property type="term" value="F:magnesium ion binding"/>
    <property type="evidence" value="ECO:0007669"/>
    <property type="project" value="UniProtKB-ARBA"/>
</dbReference>
<dbReference type="GO" id="GO:0005829">
    <property type="term" value="C:cytosol"/>
    <property type="evidence" value="ECO:0007669"/>
    <property type="project" value="TreeGrafter"/>
</dbReference>
<dbReference type="InterPro" id="IPR023214">
    <property type="entry name" value="HAD_sf"/>
</dbReference>
<name>A0A1N7N8A4_9GAMM</name>
<dbReference type="SUPFAM" id="SSF56784">
    <property type="entry name" value="HAD-like"/>
    <property type="match status" value="1"/>
</dbReference>
<organism evidence="4 5">
    <name type="scientific">Thalassolituus maritimus</name>
    <dbReference type="NCBI Taxonomy" id="484498"/>
    <lineage>
        <taxon>Bacteria</taxon>
        <taxon>Pseudomonadati</taxon>
        <taxon>Pseudomonadota</taxon>
        <taxon>Gammaproteobacteria</taxon>
        <taxon>Oceanospirillales</taxon>
        <taxon>Oceanospirillaceae</taxon>
        <taxon>Thalassolituus</taxon>
    </lineage>
</organism>
<dbReference type="NCBIfam" id="TIGR01484">
    <property type="entry name" value="HAD-SF-IIB"/>
    <property type="match status" value="1"/>
</dbReference>
<dbReference type="AlphaFoldDB" id="A0A1N7N8A4"/>
<keyword evidence="2" id="KW-0378">Hydrolase</keyword>
<sequence>MSAIPTLPVIVLTDLDGTLLDHHDYSTSAARDALSFLQQHNIPLIFNTSKTQPEVIQLRRQLANTSPYVCENGGAIYHVDSDDEWHCELPGASYADILKVLNQLRKDGFNFRGFNDMTDTEVAAITGLSIDDAHHARQRAATEPLLWRGEESEITAFREALLAHGLRLLKGGRFYHVMGDADKASAVTFFKDYYRQQWGLNEAPQVIALGDGENDRAMLEASDYPVVIPGESGTLELNNPEAQTAEFKGPKGWNNTLLPLLEKLLKENCGG</sequence>
<keyword evidence="5" id="KW-1185">Reference proteome</keyword>
<reference evidence="5" key="1">
    <citation type="submission" date="2017-01" db="EMBL/GenBank/DDBJ databases">
        <authorList>
            <person name="Varghese N."/>
            <person name="Submissions S."/>
        </authorList>
    </citation>
    <scope>NUCLEOTIDE SEQUENCE [LARGE SCALE GENOMIC DNA]</scope>
    <source>
        <strain evidence="5">DSM 24913</strain>
    </source>
</reference>
<dbReference type="SFLD" id="SFLDG01142">
    <property type="entry name" value="C2.B.2:_Mannosyl-3-phosphoglyc"/>
    <property type="match status" value="1"/>
</dbReference>
<dbReference type="SFLD" id="SFLDG01140">
    <property type="entry name" value="C2.B:_Phosphomannomutase_and_P"/>
    <property type="match status" value="1"/>
</dbReference>
<dbReference type="SFLD" id="SFLDS00003">
    <property type="entry name" value="Haloacid_Dehalogenase"/>
    <property type="match status" value="1"/>
</dbReference>
<dbReference type="InterPro" id="IPR006381">
    <property type="entry name" value="HAD-SF-IIB-MPGP"/>
</dbReference>
<evidence type="ECO:0000313" key="5">
    <source>
        <dbReference type="Proteomes" id="UP000185639"/>
    </source>
</evidence>
<keyword evidence="3" id="KW-0460">Magnesium</keyword>
<dbReference type="PANTHER" id="PTHR10000">
    <property type="entry name" value="PHOSPHOSERINE PHOSPHATASE"/>
    <property type="match status" value="1"/>
</dbReference>
<evidence type="ECO:0000256" key="2">
    <source>
        <dbReference type="ARBA" id="ARBA00022801"/>
    </source>
</evidence>